<evidence type="ECO:0000256" key="1">
    <source>
        <dbReference type="SAM" id="MobiDB-lite"/>
    </source>
</evidence>
<accession>A0ABP8TWT9</accession>
<feature type="region of interest" description="Disordered" evidence="1">
    <location>
        <begin position="1"/>
        <end position="69"/>
    </location>
</feature>
<evidence type="ECO:0000313" key="3">
    <source>
        <dbReference type="Proteomes" id="UP001500212"/>
    </source>
</evidence>
<dbReference type="EMBL" id="BAABHJ010000037">
    <property type="protein sequence ID" value="GAA4616771.1"/>
    <property type="molecule type" value="Genomic_DNA"/>
</dbReference>
<evidence type="ECO:0000313" key="2">
    <source>
        <dbReference type="EMBL" id="GAA4616771.1"/>
    </source>
</evidence>
<gene>
    <name evidence="2" type="ORF">GCM10023195_74660</name>
</gene>
<sequence>MFGGSTTGRTGLSYGRAAASGVGPRPVKALTRQPATCAIGGARRPGQRPARKWSTPVTGPMARSGIGQAERAAARAGALIAR</sequence>
<dbReference type="Proteomes" id="UP001500212">
    <property type="component" value="Unassembled WGS sequence"/>
</dbReference>
<name>A0ABP8TWT9_9ACTN</name>
<organism evidence="2 3">
    <name type="scientific">Actinoallomurus liliacearum</name>
    <dbReference type="NCBI Taxonomy" id="1080073"/>
    <lineage>
        <taxon>Bacteria</taxon>
        <taxon>Bacillati</taxon>
        <taxon>Actinomycetota</taxon>
        <taxon>Actinomycetes</taxon>
        <taxon>Streptosporangiales</taxon>
        <taxon>Thermomonosporaceae</taxon>
        <taxon>Actinoallomurus</taxon>
    </lineage>
</organism>
<keyword evidence="3" id="KW-1185">Reference proteome</keyword>
<comment type="caution">
    <text evidence="2">The sequence shown here is derived from an EMBL/GenBank/DDBJ whole genome shotgun (WGS) entry which is preliminary data.</text>
</comment>
<reference evidence="3" key="1">
    <citation type="journal article" date="2019" name="Int. J. Syst. Evol. Microbiol.">
        <title>The Global Catalogue of Microorganisms (GCM) 10K type strain sequencing project: providing services to taxonomists for standard genome sequencing and annotation.</title>
        <authorList>
            <consortium name="The Broad Institute Genomics Platform"/>
            <consortium name="The Broad Institute Genome Sequencing Center for Infectious Disease"/>
            <person name="Wu L."/>
            <person name="Ma J."/>
        </authorList>
    </citation>
    <scope>NUCLEOTIDE SEQUENCE [LARGE SCALE GENOMIC DNA]</scope>
    <source>
        <strain evidence="3">JCM 17938</strain>
    </source>
</reference>
<proteinExistence type="predicted"/>
<protein>
    <submittedName>
        <fullName evidence="2">Uncharacterized protein</fullName>
    </submittedName>
</protein>